<comment type="similarity">
    <text evidence="3">Belongs to the NAD(P)-dependent epimerase/dehydratase family. Dihydroflavonol-4-reductase subfamily.</text>
</comment>
<evidence type="ECO:0000256" key="2">
    <source>
        <dbReference type="ARBA" id="ARBA00023002"/>
    </source>
</evidence>
<accession>A0A0B2NU15</accession>
<dbReference type="Gramene" id="XM_028346501.1">
    <property type="protein sequence ID" value="XP_028202302.1"/>
    <property type="gene ID" value="LOC114386485"/>
</dbReference>
<dbReference type="SUPFAM" id="SSF51735">
    <property type="entry name" value="NAD(P)-binding Rossmann-fold domains"/>
    <property type="match status" value="1"/>
</dbReference>
<evidence type="ECO:0000313" key="5">
    <source>
        <dbReference type="EMBL" id="KHM98728.1"/>
    </source>
</evidence>
<feature type="domain" description="NAD-dependent epimerase/dehydratase" evidence="4">
    <location>
        <begin position="9"/>
        <end position="247"/>
    </location>
</feature>
<organism evidence="5">
    <name type="scientific">Glycine soja</name>
    <name type="common">Wild soybean</name>
    <dbReference type="NCBI Taxonomy" id="3848"/>
    <lineage>
        <taxon>Eukaryota</taxon>
        <taxon>Viridiplantae</taxon>
        <taxon>Streptophyta</taxon>
        <taxon>Embryophyta</taxon>
        <taxon>Tracheophyta</taxon>
        <taxon>Spermatophyta</taxon>
        <taxon>Magnoliopsida</taxon>
        <taxon>eudicotyledons</taxon>
        <taxon>Gunneridae</taxon>
        <taxon>Pentapetalae</taxon>
        <taxon>rosids</taxon>
        <taxon>fabids</taxon>
        <taxon>Fabales</taxon>
        <taxon>Fabaceae</taxon>
        <taxon>Papilionoideae</taxon>
        <taxon>50 kb inversion clade</taxon>
        <taxon>NPAAA clade</taxon>
        <taxon>indigoferoid/millettioid clade</taxon>
        <taxon>Phaseoleae</taxon>
        <taxon>Glycine</taxon>
        <taxon>Glycine subgen. Soja</taxon>
    </lineage>
</organism>
<sequence>MEHRGRGRVCVTGASGFLASWLIKRLLLSGYHVIGTVRDLGKKKKYEYLWSLEGATERLQLVQADLMEEGSFDNAIMGCKGVFHVASPVLNTISDPKSEILEPAVKGTLNVLRSCGKNPALGRVVLTSSSSTLRLRDDFDPNTPLDESSWSSLEICEKLQAWYAMAKTQAERAAWEYCKEKGINLVTVLPSFIIGPSLPPNLCSTASDVLGLLKGETKRFQLLGRMGYVHIDDVALCQILVYENEDSHGRYLCSSTVMGEDDLASLLANRYPTLPISKRFEKLDRPHYELNTGKLRSLGFKFKSVEEMFDDCIASLVKQGHVTLHQGHGPIE</sequence>
<dbReference type="CDD" id="cd08958">
    <property type="entry name" value="FR_SDR_e"/>
    <property type="match status" value="1"/>
</dbReference>
<gene>
    <name evidence="5" type="ORF">glysoja_030781</name>
</gene>
<evidence type="ECO:0000256" key="1">
    <source>
        <dbReference type="ARBA" id="ARBA00022857"/>
    </source>
</evidence>
<dbReference type="Proteomes" id="UP000053555">
    <property type="component" value="Unassembled WGS sequence"/>
</dbReference>
<dbReference type="FunFam" id="3.40.50.720:FF:000085">
    <property type="entry name" value="Dihydroflavonol reductase"/>
    <property type="match status" value="1"/>
</dbReference>
<evidence type="ECO:0000259" key="4">
    <source>
        <dbReference type="Pfam" id="PF01370"/>
    </source>
</evidence>
<dbReference type="PANTHER" id="PTHR10366">
    <property type="entry name" value="NAD DEPENDENT EPIMERASE/DEHYDRATASE"/>
    <property type="match status" value="1"/>
</dbReference>
<dbReference type="InterPro" id="IPR001509">
    <property type="entry name" value="Epimerase_deHydtase"/>
</dbReference>
<name>A0A0B2NU15_GLYSO</name>
<proteinExistence type="inferred from homology"/>
<dbReference type="InterPro" id="IPR036291">
    <property type="entry name" value="NAD(P)-bd_dom_sf"/>
</dbReference>
<dbReference type="PANTHER" id="PTHR10366:SF821">
    <property type="entry name" value="TETRAKETIDE ALPHA-PYRONE REDUCTASE 1"/>
    <property type="match status" value="1"/>
</dbReference>
<dbReference type="SMR" id="A0A0B2NU15"/>
<dbReference type="GO" id="GO:0045552">
    <property type="term" value="F:dihydroflavanol 4-reductase activity"/>
    <property type="evidence" value="ECO:0007669"/>
    <property type="project" value="UniProtKB-EC"/>
</dbReference>
<dbReference type="EMBL" id="KN672316">
    <property type="protein sequence ID" value="KHM98728.1"/>
    <property type="molecule type" value="Genomic_DNA"/>
</dbReference>
<evidence type="ECO:0000256" key="3">
    <source>
        <dbReference type="ARBA" id="ARBA00023445"/>
    </source>
</evidence>
<dbReference type="InterPro" id="IPR050425">
    <property type="entry name" value="NAD(P)_dehydrat-like"/>
</dbReference>
<dbReference type="Pfam" id="PF01370">
    <property type="entry name" value="Epimerase"/>
    <property type="match status" value="1"/>
</dbReference>
<dbReference type="AlphaFoldDB" id="A0A0B2NU15"/>
<protein>
    <submittedName>
        <fullName evidence="5">Bifunctional dihydroflavonol 4-reductase/flavanone 4-reductase</fullName>
        <ecNumber evidence="5">1.1.1.219</ecNumber>
    </submittedName>
</protein>
<reference evidence="5" key="1">
    <citation type="submission" date="2014-07" db="EMBL/GenBank/DDBJ databases">
        <title>Identification of a novel salt tolerance gene in wild soybean by whole-genome sequencing.</title>
        <authorList>
            <person name="Lam H.-M."/>
            <person name="Qi X."/>
            <person name="Li M.-W."/>
            <person name="Liu X."/>
            <person name="Xie M."/>
            <person name="Ni M."/>
            <person name="Xu X."/>
        </authorList>
    </citation>
    <scope>NUCLEOTIDE SEQUENCE [LARGE SCALE GENOMIC DNA]</scope>
    <source>
        <tissue evidence="5">Root</tissue>
    </source>
</reference>
<keyword evidence="2 5" id="KW-0560">Oxidoreductase</keyword>
<dbReference type="EC" id="1.1.1.219" evidence="5"/>
<dbReference type="Gene3D" id="3.40.50.720">
    <property type="entry name" value="NAD(P)-binding Rossmann-like Domain"/>
    <property type="match status" value="1"/>
</dbReference>
<keyword evidence="1" id="KW-0521">NADP</keyword>